<evidence type="ECO:0000313" key="14">
    <source>
        <dbReference type="EMBL" id="AXY76685.1"/>
    </source>
</evidence>
<evidence type="ECO:0000256" key="9">
    <source>
        <dbReference type="ARBA" id="ARBA00040743"/>
    </source>
</evidence>
<keyword evidence="11" id="KW-0697">Rotamase</keyword>
<dbReference type="PANTHER" id="PTHR47529:SF1">
    <property type="entry name" value="PERIPLASMIC CHAPERONE PPID"/>
    <property type="match status" value="1"/>
</dbReference>
<keyword evidence="11 14" id="KW-0413">Isomerase</keyword>
<evidence type="ECO:0000256" key="1">
    <source>
        <dbReference type="ARBA" id="ARBA00004382"/>
    </source>
</evidence>
<dbReference type="AlphaFoldDB" id="A0A3B7MY83"/>
<dbReference type="Pfam" id="PF13623">
    <property type="entry name" value="SurA_N_2"/>
    <property type="match status" value="1"/>
</dbReference>
<dbReference type="OrthoDB" id="9812372at2"/>
<evidence type="ECO:0000256" key="6">
    <source>
        <dbReference type="ARBA" id="ARBA00023136"/>
    </source>
</evidence>
<keyword evidence="7" id="KW-0143">Chaperone</keyword>
<reference evidence="14 15" key="1">
    <citation type="submission" date="2018-09" db="EMBL/GenBank/DDBJ databases">
        <title>Genome sequencing of strain 6GH32-13.</title>
        <authorList>
            <person name="Weon H.-Y."/>
            <person name="Heo J."/>
            <person name="Kwon S.-W."/>
        </authorList>
    </citation>
    <scope>NUCLEOTIDE SEQUENCE [LARGE SCALE GENOMIC DNA]</scope>
    <source>
        <strain evidence="14 15">5GH32-13</strain>
    </source>
</reference>
<name>A0A3B7MY83_9BACT</name>
<dbReference type="InterPro" id="IPR046357">
    <property type="entry name" value="PPIase_dom_sf"/>
</dbReference>
<dbReference type="SUPFAM" id="SSF54534">
    <property type="entry name" value="FKBP-like"/>
    <property type="match status" value="1"/>
</dbReference>
<comment type="similarity">
    <text evidence="8">Belongs to the PpiD chaperone family.</text>
</comment>
<dbReference type="PROSITE" id="PS50198">
    <property type="entry name" value="PPIC_PPIASE_2"/>
    <property type="match status" value="1"/>
</dbReference>
<dbReference type="GO" id="GO:0005886">
    <property type="term" value="C:plasma membrane"/>
    <property type="evidence" value="ECO:0007669"/>
    <property type="project" value="UniProtKB-SubCell"/>
</dbReference>
<dbReference type="InterPro" id="IPR052029">
    <property type="entry name" value="PpiD_chaperone"/>
</dbReference>
<evidence type="ECO:0000256" key="12">
    <source>
        <dbReference type="SAM" id="Phobius"/>
    </source>
</evidence>
<gene>
    <name evidence="14" type="ORF">D3H65_22995</name>
</gene>
<evidence type="ECO:0000256" key="4">
    <source>
        <dbReference type="ARBA" id="ARBA00022692"/>
    </source>
</evidence>
<comment type="subcellular location">
    <subcellularLocation>
        <location evidence="1">Cell inner membrane</location>
        <topology evidence="1">Single-pass type II membrane protein</topology>
        <orientation evidence="1">Periplasmic side</orientation>
    </subcellularLocation>
</comment>
<dbReference type="KEGG" id="pseg:D3H65_22995"/>
<evidence type="ECO:0000256" key="8">
    <source>
        <dbReference type="ARBA" id="ARBA00038408"/>
    </source>
</evidence>
<keyword evidence="2" id="KW-1003">Cell membrane</keyword>
<dbReference type="InterPro" id="IPR027304">
    <property type="entry name" value="Trigger_fact/SurA_dom_sf"/>
</dbReference>
<sequence length="708" mass="79150">MSIIQTIRDKAAWIIIAAIALALIAFIVQDAFSGRSGGLFSGQSTTLGKINGTKVDVIDFEKRLANAEKNYTANGQHVDEQFRQQIRESLWNEYVENAVLDKELDKLGFVVSDKEKGDILYGANPPQQLRQQFTNPQTGAYDAQAAFQAIRGLKKKSPEYNNFWGEFVPALEKQRIREKFVGMIGKSYYVPKWLVEKRNADNSQLASISYVNIPYTSIADSTIKVTDDEVRKYVDEHKEGFKQEQVRGIEYVMFNAAPSAADSAAVRERVEKLKDSFATTSDINGFFLRENSQTPYYPSNISRKEIKIEKIDSIVKTPVGGVYGPYLDGGSYTLARIVSEKQWPDSVKVRHILVATHQRDQRTGELQPVRYDSTAKRIIDSVEMAIKGGANFDTLCVKYSDDGTKETGGIYDNVVSGRMTAEFNDFIFGKPVGSKGVVKTEYGYHYVEILSQKGSSPAYNIAYFSQPIYPSDLTTNTAHQAASAFAAESRNRKAFEDNIKKQNLTKFNAYDVQPLESNIPGLGSSRPLVKWMYNDAKIGDVAPEPYFIGDKYIVPVLVNSYDKGTMPIERARPLVEYKIRNKKKAEQIIQKVGTPASLDAVTKAVNQPVQQLDSVAFSAGYIPNLGNESKLIGASFNKNYQAKVSDPILGEIGVYYIKVNNVTAQPNAGLDIKMQQQMAAQQIQRSSYLVIETLKKAADITDNRYKFY</sequence>
<evidence type="ECO:0000313" key="15">
    <source>
        <dbReference type="Proteomes" id="UP000263900"/>
    </source>
</evidence>
<dbReference type="RefSeq" id="WP_119052562.1">
    <property type="nucleotide sequence ID" value="NZ_CP032157.1"/>
</dbReference>
<dbReference type="PANTHER" id="PTHR47529">
    <property type="entry name" value="PEPTIDYL-PROLYL CIS-TRANS ISOMERASE D"/>
    <property type="match status" value="1"/>
</dbReference>
<feature type="transmembrane region" description="Helical" evidence="12">
    <location>
        <begin position="12"/>
        <end position="32"/>
    </location>
</feature>
<evidence type="ECO:0000256" key="5">
    <source>
        <dbReference type="ARBA" id="ARBA00022989"/>
    </source>
</evidence>
<keyword evidence="15" id="KW-1185">Reference proteome</keyword>
<dbReference type="Gene3D" id="3.10.50.40">
    <property type="match status" value="1"/>
</dbReference>
<organism evidence="14 15">
    <name type="scientific">Paraflavitalea soli</name>
    <dbReference type="NCBI Taxonomy" id="2315862"/>
    <lineage>
        <taxon>Bacteria</taxon>
        <taxon>Pseudomonadati</taxon>
        <taxon>Bacteroidota</taxon>
        <taxon>Chitinophagia</taxon>
        <taxon>Chitinophagales</taxon>
        <taxon>Chitinophagaceae</taxon>
        <taxon>Paraflavitalea</taxon>
    </lineage>
</organism>
<dbReference type="Proteomes" id="UP000263900">
    <property type="component" value="Chromosome"/>
</dbReference>
<keyword evidence="4 12" id="KW-0812">Transmembrane</keyword>
<evidence type="ECO:0000256" key="10">
    <source>
        <dbReference type="ARBA" id="ARBA00042775"/>
    </source>
</evidence>
<protein>
    <recommendedName>
        <fullName evidence="9">Periplasmic chaperone PpiD</fullName>
    </recommendedName>
    <alternativeName>
        <fullName evidence="10">Periplasmic folding chaperone</fullName>
    </alternativeName>
</protein>
<dbReference type="Pfam" id="PF13616">
    <property type="entry name" value="Rotamase_3"/>
    <property type="match status" value="1"/>
</dbReference>
<feature type="domain" description="PpiC" evidence="13">
    <location>
        <begin position="344"/>
        <end position="451"/>
    </location>
</feature>
<dbReference type="SUPFAM" id="SSF109998">
    <property type="entry name" value="Triger factor/SurA peptide-binding domain-like"/>
    <property type="match status" value="1"/>
</dbReference>
<keyword evidence="5 12" id="KW-1133">Transmembrane helix</keyword>
<dbReference type="GO" id="GO:0003755">
    <property type="term" value="F:peptidyl-prolyl cis-trans isomerase activity"/>
    <property type="evidence" value="ECO:0007669"/>
    <property type="project" value="UniProtKB-KW"/>
</dbReference>
<accession>A0A3B7MY83</accession>
<proteinExistence type="inferred from homology"/>
<evidence type="ECO:0000256" key="2">
    <source>
        <dbReference type="ARBA" id="ARBA00022475"/>
    </source>
</evidence>
<keyword evidence="3" id="KW-0997">Cell inner membrane</keyword>
<evidence type="ECO:0000256" key="7">
    <source>
        <dbReference type="ARBA" id="ARBA00023186"/>
    </source>
</evidence>
<evidence type="ECO:0000256" key="3">
    <source>
        <dbReference type="ARBA" id="ARBA00022519"/>
    </source>
</evidence>
<dbReference type="EMBL" id="CP032157">
    <property type="protein sequence ID" value="AXY76685.1"/>
    <property type="molecule type" value="Genomic_DNA"/>
</dbReference>
<evidence type="ECO:0000259" key="13">
    <source>
        <dbReference type="PROSITE" id="PS50198"/>
    </source>
</evidence>
<dbReference type="InterPro" id="IPR000297">
    <property type="entry name" value="PPIase_PpiC"/>
</dbReference>
<keyword evidence="6 12" id="KW-0472">Membrane</keyword>
<evidence type="ECO:0000256" key="11">
    <source>
        <dbReference type="PROSITE-ProRule" id="PRU00278"/>
    </source>
</evidence>